<proteinExistence type="predicted"/>
<dbReference type="SUPFAM" id="SSF51735">
    <property type="entry name" value="NAD(P)-binding Rossmann-fold domains"/>
    <property type="match status" value="1"/>
</dbReference>
<dbReference type="PANTHER" id="PTHR43796:SF2">
    <property type="entry name" value="CARBOXYNORSPERMIDINE SYNTHASE"/>
    <property type="match status" value="1"/>
</dbReference>
<dbReference type="Proteomes" id="UP000325030">
    <property type="component" value="Chromosome"/>
</dbReference>
<dbReference type="AlphaFoldDB" id="A0A510DXW7"/>
<dbReference type="KEGG" id="step:IC006_2399"/>
<evidence type="ECO:0000259" key="1">
    <source>
        <dbReference type="Pfam" id="PF03435"/>
    </source>
</evidence>
<feature type="domain" description="Saccharopine dehydrogenase NADP binding" evidence="1">
    <location>
        <begin position="6"/>
        <end position="115"/>
    </location>
</feature>
<accession>A0A510DXW7</accession>
<dbReference type="InterPro" id="IPR036291">
    <property type="entry name" value="NAD(P)-bd_dom_sf"/>
</dbReference>
<dbReference type="EMBL" id="AP018930">
    <property type="protein sequence ID" value="BBG27846.1"/>
    <property type="molecule type" value="Genomic_DNA"/>
</dbReference>
<dbReference type="PANTHER" id="PTHR43796">
    <property type="entry name" value="CARBOXYNORSPERMIDINE SYNTHASE"/>
    <property type="match status" value="1"/>
</dbReference>
<protein>
    <recommendedName>
        <fullName evidence="1">Saccharopine dehydrogenase NADP binding domain-containing protein</fullName>
    </recommendedName>
</protein>
<dbReference type="Pfam" id="PF03435">
    <property type="entry name" value="Sacchrp_dh_NADP"/>
    <property type="match status" value="1"/>
</dbReference>
<dbReference type="STRING" id="1294262.GCA_001316085_02054"/>
<reference evidence="5" key="1">
    <citation type="submission" date="2018-09" db="EMBL/GenBank/DDBJ databases">
        <title>Complete Genome Sequencing of Sulfolobus sp. JCM 16834.</title>
        <authorList>
            <person name="Kato S."/>
            <person name="Itoh T."/>
            <person name="Ohkuma M."/>
        </authorList>
    </citation>
    <scope>NUCLEOTIDE SEQUENCE [LARGE SCALE GENOMIC DNA]</scope>
    <source>
        <strain evidence="5">IC-007</strain>
    </source>
</reference>
<name>A0A510DXW7_9CREN</name>
<dbReference type="Gene3D" id="3.40.50.720">
    <property type="entry name" value="NAD(P)-binding Rossmann-like Domain"/>
    <property type="match status" value="2"/>
</dbReference>
<dbReference type="Proteomes" id="UP000322983">
    <property type="component" value="Chromosome"/>
</dbReference>
<keyword evidence="4" id="KW-1185">Reference proteome</keyword>
<gene>
    <name evidence="2" type="ORF">IC006_2399</name>
    <name evidence="3" type="ORF">IC007_2401</name>
</gene>
<evidence type="ECO:0000313" key="2">
    <source>
        <dbReference type="EMBL" id="BBG25064.1"/>
    </source>
</evidence>
<sequence length="344" mass="38210">MDMKIAVLGGAGLIGRVISTELVKRGHTVTVMDLVKPEFNVGDFVKVDLKEVSETAERLKGFDFVVNSAQYYFNLDAMKASLKAGVNYVDLGGLFWMTRKQLEMDKDFEREGLLALIGMGAEPGVTNVMASKVKEMYGVPLEIHLRDGWKSSLENFNWSVDTQLDEATMDAPIWDGEMKFLPPFSVSEEVNFSIGKIKTYLTIHSELATFPYTFPGVTKVDWMEGGTGFECVLLLGKLFGKDRGVLKDALRRNGLIGYRGVTPDEVEAAKISFVYENRKVISEFVSFPRGEFDGTQFVTGISPVIALEMGLKGEGVLPPEKVISPDPFLDSLRREGIEVSFRTL</sequence>
<evidence type="ECO:0000313" key="5">
    <source>
        <dbReference type="Proteomes" id="UP000325030"/>
    </source>
</evidence>
<dbReference type="InterPro" id="IPR005097">
    <property type="entry name" value="Sacchrp_dh_NADP-bd"/>
</dbReference>
<evidence type="ECO:0000313" key="3">
    <source>
        <dbReference type="EMBL" id="BBG27846.1"/>
    </source>
</evidence>
<dbReference type="EMBL" id="AP018929">
    <property type="protein sequence ID" value="BBG25064.1"/>
    <property type="molecule type" value="Genomic_DNA"/>
</dbReference>
<dbReference type="Gene3D" id="3.30.360.10">
    <property type="entry name" value="Dihydrodipicolinate Reductase, domain 2"/>
    <property type="match status" value="1"/>
</dbReference>
<reference evidence="2 4" key="2">
    <citation type="journal article" date="2020" name="Int. J. Syst. Evol. Microbiol.">
        <title>Sulfuracidifex tepidarius gen. nov., sp. nov. and transfer of Sulfolobus metallicus Huber and Stetter 1992 to the genus Sulfuracidifex as Sulfuracidifex metallicus comb. nov.</title>
        <authorList>
            <person name="Itoh T."/>
            <person name="Miura T."/>
            <person name="Sakai H.D."/>
            <person name="Kato S."/>
            <person name="Ohkuma M."/>
            <person name="Takashina T."/>
        </authorList>
    </citation>
    <scope>NUCLEOTIDE SEQUENCE [LARGE SCALE GENOMIC DNA]</scope>
    <source>
        <strain evidence="2 4">IC-006</strain>
        <strain evidence="3">IC-007</strain>
    </source>
</reference>
<evidence type="ECO:0000313" key="4">
    <source>
        <dbReference type="Proteomes" id="UP000322983"/>
    </source>
</evidence>
<organism evidence="2 4">
    <name type="scientific">Sulfuracidifex tepidarius</name>
    <dbReference type="NCBI Taxonomy" id="1294262"/>
    <lineage>
        <taxon>Archaea</taxon>
        <taxon>Thermoproteota</taxon>
        <taxon>Thermoprotei</taxon>
        <taxon>Sulfolobales</taxon>
        <taxon>Sulfolobaceae</taxon>
        <taxon>Sulfuracidifex</taxon>
    </lineage>
</organism>
<accession>A0A510E5U2</accession>